<gene>
    <name evidence="5" type="ORF">B0H15DRAFT_246843</name>
</gene>
<organism evidence="5 6">
    <name type="scientific">Mycena belliarum</name>
    <dbReference type="NCBI Taxonomy" id="1033014"/>
    <lineage>
        <taxon>Eukaryota</taxon>
        <taxon>Fungi</taxon>
        <taxon>Dikarya</taxon>
        <taxon>Basidiomycota</taxon>
        <taxon>Agaricomycotina</taxon>
        <taxon>Agaricomycetes</taxon>
        <taxon>Agaricomycetidae</taxon>
        <taxon>Agaricales</taxon>
        <taxon>Marasmiineae</taxon>
        <taxon>Mycenaceae</taxon>
        <taxon>Mycena</taxon>
    </lineage>
</organism>
<dbReference type="InterPro" id="IPR002893">
    <property type="entry name" value="Znf_MYND"/>
</dbReference>
<sequence length="380" mass="43464">MAVFLPMPSEALRDPAKWDTDWEAFLRREFALPRGLRLCFEAKRIEIEVSPHGLDAALSGYPDLVFATCAIQRNITEEALAHFTRDNLEARWMNASSEVRGQHILGAMAAVCSKARNLNEARAYCSPELRLLRLRLDGKVFLDLLKSIMLEDASFIPNKPVYVSHPGWDAFITEQTRLNNTEAKKIALAEILLLRNKLIFHVVQFTLRSFLGLDPPVLSVRKQHKFLVQKKTPVHPIQKAVLVQALGPDAARARAKEERDDAKARINQRLGACSYMGCLNFEPRDGSRKFQRCRKCFEVMEREVLYCSRTCQTTDWKFRHKAICGKPLDFETACYSAQQIPDNRLSALHPEQGTDDVRFRCWKLRARVVSVLQRDSDDHG</sequence>
<reference evidence="5" key="1">
    <citation type="submission" date="2023-03" db="EMBL/GenBank/DDBJ databases">
        <title>Massive genome expansion in bonnet fungi (Mycena s.s.) driven by repeated elements and novel gene families across ecological guilds.</title>
        <authorList>
            <consortium name="Lawrence Berkeley National Laboratory"/>
            <person name="Harder C.B."/>
            <person name="Miyauchi S."/>
            <person name="Viragh M."/>
            <person name="Kuo A."/>
            <person name="Thoen E."/>
            <person name="Andreopoulos B."/>
            <person name="Lu D."/>
            <person name="Skrede I."/>
            <person name="Drula E."/>
            <person name="Henrissat B."/>
            <person name="Morin E."/>
            <person name="Kohler A."/>
            <person name="Barry K."/>
            <person name="LaButti K."/>
            <person name="Morin E."/>
            <person name="Salamov A."/>
            <person name="Lipzen A."/>
            <person name="Mereny Z."/>
            <person name="Hegedus B."/>
            <person name="Baldrian P."/>
            <person name="Stursova M."/>
            <person name="Weitz H."/>
            <person name="Taylor A."/>
            <person name="Grigoriev I.V."/>
            <person name="Nagy L.G."/>
            <person name="Martin F."/>
            <person name="Kauserud H."/>
        </authorList>
    </citation>
    <scope>NUCLEOTIDE SEQUENCE</scope>
    <source>
        <strain evidence="5">CBHHK173m</strain>
    </source>
</reference>
<dbReference type="EMBL" id="JARJCN010000021">
    <property type="protein sequence ID" value="KAJ7090843.1"/>
    <property type="molecule type" value="Genomic_DNA"/>
</dbReference>
<protein>
    <recommendedName>
        <fullName evidence="4">MYND-type domain-containing protein</fullName>
    </recommendedName>
</protein>
<evidence type="ECO:0000313" key="6">
    <source>
        <dbReference type="Proteomes" id="UP001222325"/>
    </source>
</evidence>
<feature type="domain" description="MYND-type" evidence="4">
    <location>
        <begin position="286"/>
        <end position="324"/>
    </location>
</feature>
<dbReference type="GO" id="GO:0008270">
    <property type="term" value="F:zinc ion binding"/>
    <property type="evidence" value="ECO:0007669"/>
    <property type="project" value="UniProtKB-KW"/>
</dbReference>
<dbReference type="Pfam" id="PF01753">
    <property type="entry name" value="zf-MYND"/>
    <property type="match status" value="1"/>
</dbReference>
<evidence type="ECO:0000313" key="5">
    <source>
        <dbReference type="EMBL" id="KAJ7090843.1"/>
    </source>
</evidence>
<keyword evidence="2" id="KW-0863">Zinc-finger</keyword>
<dbReference type="SUPFAM" id="SSF144232">
    <property type="entry name" value="HIT/MYND zinc finger-like"/>
    <property type="match status" value="1"/>
</dbReference>
<keyword evidence="6" id="KW-1185">Reference proteome</keyword>
<proteinExistence type="predicted"/>
<dbReference type="Gene3D" id="6.10.140.2220">
    <property type="match status" value="1"/>
</dbReference>
<keyword evidence="1" id="KW-0479">Metal-binding</keyword>
<accession>A0AAD6XQ19</accession>
<name>A0AAD6XQ19_9AGAR</name>
<comment type="caution">
    <text evidence="5">The sequence shown here is derived from an EMBL/GenBank/DDBJ whole genome shotgun (WGS) entry which is preliminary data.</text>
</comment>
<dbReference type="AlphaFoldDB" id="A0AAD6XQ19"/>
<evidence type="ECO:0000256" key="3">
    <source>
        <dbReference type="ARBA" id="ARBA00022833"/>
    </source>
</evidence>
<evidence type="ECO:0000259" key="4">
    <source>
        <dbReference type="Pfam" id="PF01753"/>
    </source>
</evidence>
<dbReference type="Proteomes" id="UP001222325">
    <property type="component" value="Unassembled WGS sequence"/>
</dbReference>
<keyword evidence="3" id="KW-0862">Zinc</keyword>
<evidence type="ECO:0000256" key="1">
    <source>
        <dbReference type="ARBA" id="ARBA00022723"/>
    </source>
</evidence>
<evidence type="ECO:0000256" key="2">
    <source>
        <dbReference type="ARBA" id="ARBA00022771"/>
    </source>
</evidence>